<keyword evidence="1" id="KW-0175">Coiled coil</keyword>
<keyword evidence="3" id="KW-1185">Reference proteome</keyword>
<sequence length="116" mass="13682">MDQVNRIDLLALASRPLRRDAGVYHQRNRDGIVIFVMAASIFSICAYRYKGVNEEVEGIAMYLGVFDMKERLEQMRKLLKEKRRLKELLEQDIEDIERDIVMIENQLEAAERSFFV</sequence>
<accession>A0A511V7M5</accession>
<gene>
    <name evidence="2" type="ORF">ADA01nite_23300</name>
</gene>
<dbReference type="EMBL" id="BJXX01000100">
    <property type="protein sequence ID" value="GEN34870.1"/>
    <property type="molecule type" value="Genomic_DNA"/>
</dbReference>
<name>A0A511V7M5_9BACL</name>
<feature type="coiled-coil region" evidence="1">
    <location>
        <begin position="65"/>
        <end position="113"/>
    </location>
</feature>
<dbReference type="AlphaFoldDB" id="A0A511V7M5"/>
<evidence type="ECO:0000256" key="1">
    <source>
        <dbReference type="SAM" id="Coils"/>
    </source>
</evidence>
<evidence type="ECO:0000313" key="3">
    <source>
        <dbReference type="Proteomes" id="UP000321157"/>
    </source>
</evidence>
<comment type="caution">
    <text evidence="2">The sequence shown here is derived from an EMBL/GenBank/DDBJ whole genome shotgun (WGS) entry which is preliminary data.</text>
</comment>
<protein>
    <submittedName>
        <fullName evidence="2">Uncharacterized protein</fullName>
    </submittedName>
</protein>
<organism evidence="2 3">
    <name type="scientific">Aneurinibacillus danicus</name>
    <dbReference type="NCBI Taxonomy" id="267746"/>
    <lineage>
        <taxon>Bacteria</taxon>
        <taxon>Bacillati</taxon>
        <taxon>Bacillota</taxon>
        <taxon>Bacilli</taxon>
        <taxon>Bacillales</taxon>
        <taxon>Paenibacillaceae</taxon>
        <taxon>Aneurinibacillus group</taxon>
        <taxon>Aneurinibacillus</taxon>
    </lineage>
</organism>
<proteinExistence type="predicted"/>
<reference evidence="2 3" key="1">
    <citation type="submission" date="2019-07" db="EMBL/GenBank/DDBJ databases">
        <title>Whole genome shotgun sequence of Aneurinibacillus danicus NBRC 102444.</title>
        <authorList>
            <person name="Hosoyama A."/>
            <person name="Uohara A."/>
            <person name="Ohji S."/>
            <person name="Ichikawa N."/>
        </authorList>
    </citation>
    <scope>NUCLEOTIDE SEQUENCE [LARGE SCALE GENOMIC DNA]</scope>
    <source>
        <strain evidence="2 3">NBRC 102444</strain>
    </source>
</reference>
<evidence type="ECO:0000313" key="2">
    <source>
        <dbReference type="EMBL" id="GEN34870.1"/>
    </source>
</evidence>
<dbReference type="Proteomes" id="UP000321157">
    <property type="component" value="Unassembled WGS sequence"/>
</dbReference>
<dbReference type="RefSeq" id="WP_146810129.1">
    <property type="nucleotide sequence ID" value="NZ_BJXX01000100.1"/>
</dbReference>